<dbReference type="EMBL" id="CP098736">
    <property type="protein sequence ID" value="USE78874.1"/>
    <property type="molecule type" value="Genomic_DNA"/>
</dbReference>
<proteinExistence type="predicted"/>
<protein>
    <recommendedName>
        <fullName evidence="3">DUF2158 domain-containing protein</fullName>
    </recommendedName>
</protein>
<evidence type="ECO:0000313" key="2">
    <source>
        <dbReference type="Proteomes" id="UP001056648"/>
    </source>
</evidence>
<gene>
    <name evidence="1" type="ORF">NDR89_19755</name>
</gene>
<organism evidence="1 2">
    <name type="scientific">Cupriavidus gilardii</name>
    <dbReference type="NCBI Taxonomy" id="82541"/>
    <lineage>
        <taxon>Bacteria</taxon>
        <taxon>Pseudomonadati</taxon>
        <taxon>Pseudomonadota</taxon>
        <taxon>Betaproteobacteria</taxon>
        <taxon>Burkholderiales</taxon>
        <taxon>Burkholderiaceae</taxon>
        <taxon>Cupriavidus</taxon>
    </lineage>
</organism>
<dbReference type="Proteomes" id="UP001056648">
    <property type="component" value="Chromosome 2"/>
</dbReference>
<accession>A0ABY4VNV2</accession>
<evidence type="ECO:0000313" key="1">
    <source>
        <dbReference type="EMBL" id="USE78874.1"/>
    </source>
</evidence>
<dbReference type="RefSeq" id="WP_252252616.1">
    <property type="nucleotide sequence ID" value="NZ_CP098736.1"/>
</dbReference>
<evidence type="ECO:0008006" key="3">
    <source>
        <dbReference type="Google" id="ProtNLM"/>
    </source>
</evidence>
<keyword evidence="2" id="KW-1185">Reference proteome</keyword>
<name>A0ABY4VNV2_9BURK</name>
<reference evidence="1" key="1">
    <citation type="submission" date="2022-06" db="EMBL/GenBank/DDBJ databases">
        <title>Complete genome sequence and characterization of Cupriavidus gilardii QJ1 isolated from contaminating cells.</title>
        <authorList>
            <person name="Qi J."/>
        </authorList>
    </citation>
    <scope>NUCLEOTIDE SEQUENCE</scope>
    <source>
        <strain evidence="1">QJ1</strain>
    </source>
</reference>
<sequence length="58" mass="6495">MSPDFKLICGVLTDDHGNQIQVTASAVSENASDQLLHFWFDGLSDPDFYGSFDRRTTQ</sequence>